<evidence type="ECO:0000256" key="1">
    <source>
        <dbReference type="SAM" id="Phobius"/>
    </source>
</evidence>
<dbReference type="Proteomes" id="UP000593577">
    <property type="component" value="Unassembled WGS sequence"/>
</dbReference>
<evidence type="ECO:0000313" key="3">
    <source>
        <dbReference type="Proteomes" id="UP000593577"/>
    </source>
</evidence>
<sequence>MERIWWELISGQSFCPISPLELVLVLGIGGHSSGKFWVVKSWDFIMNKGKLESKSYLPLFETRPARGRQLFQLFSASISITICFIWVYRVSYFPAAEAKAERWTWLGLFLAELWFSLEVLMGRFGPGPEKILAWVLGLGFTRPEIWT</sequence>
<gene>
    <name evidence="2" type="ORF">Goari_014677</name>
</gene>
<reference evidence="2 3" key="1">
    <citation type="journal article" date="2019" name="Genome Biol. Evol.">
        <title>Insights into the evolution of the New World diploid cottons (Gossypium, subgenus Houzingenia) based on genome sequencing.</title>
        <authorList>
            <person name="Grover C.E."/>
            <person name="Arick M.A. 2nd"/>
            <person name="Thrash A."/>
            <person name="Conover J.L."/>
            <person name="Sanders W.S."/>
            <person name="Peterson D.G."/>
            <person name="Frelichowski J.E."/>
            <person name="Scheffler J.A."/>
            <person name="Scheffler B.E."/>
            <person name="Wendel J.F."/>
        </authorList>
    </citation>
    <scope>NUCLEOTIDE SEQUENCE [LARGE SCALE GENOMIC DNA]</scope>
    <source>
        <strain evidence="2">185</strain>
        <tissue evidence="2">Leaf</tissue>
    </source>
</reference>
<comment type="caution">
    <text evidence="2">The sequence shown here is derived from an EMBL/GenBank/DDBJ whole genome shotgun (WGS) entry which is preliminary data.</text>
</comment>
<dbReference type="AlphaFoldDB" id="A0A7J8XIH8"/>
<keyword evidence="1" id="KW-0472">Membrane</keyword>
<keyword evidence="1" id="KW-0812">Transmembrane</keyword>
<protein>
    <submittedName>
        <fullName evidence="2">Uncharacterized protein</fullName>
    </submittedName>
</protein>
<keyword evidence="1" id="KW-1133">Transmembrane helix</keyword>
<evidence type="ECO:0000313" key="2">
    <source>
        <dbReference type="EMBL" id="MBA0687116.1"/>
    </source>
</evidence>
<accession>A0A7J8XIH8</accession>
<feature type="transmembrane region" description="Helical" evidence="1">
    <location>
        <begin position="70"/>
        <end position="91"/>
    </location>
</feature>
<dbReference type="EMBL" id="JABFAA010000007">
    <property type="protein sequence ID" value="MBA0687116.1"/>
    <property type="molecule type" value="Genomic_DNA"/>
</dbReference>
<keyword evidence="3" id="KW-1185">Reference proteome</keyword>
<organism evidence="2 3">
    <name type="scientific">Gossypium aridum</name>
    <name type="common">American cotton</name>
    <name type="synonym">Erioxylum aridum</name>
    <dbReference type="NCBI Taxonomy" id="34290"/>
    <lineage>
        <taxon>Eukaryota</taxon>
        <taxon>Viridiplantae</taxon>
        <taxon>Streptophyta</taxon>
        <taxon>Embryophyta</taxon>
        <taxon>Tracheophyta</taxon>
        <taxon>Spermatophyta</taxon>
        <taxon>Magnoliopsida</taxon>
        <taxon>eudicotyledons</taxon>
        <taxon>Gunneridae</taxon>
        <taxon>Pentapetalae</taxon>
        <taxon>rosids</taxon>
        <taxon>malvids</taxon>
        <taxon>Malvales</taxon>
        <taxon>Malvaceae</taxon>
        <taxon>Malvoideae</taxon>
        <taxon>Gossypium</taxon>
    </lineage>
</organism>
<name>A0A7J8XIH8_GOSAI</name>
<proteinExistence type="predicted"/>